<evidence type="ECO:0000313" key="2">
    <source>
        <dbReference type="Proteomes" id="UP000179242"/>
    </source>
</evidence>
<sequence length="466" mass="53621">MRSIDFGAAYRSIPARVYSIARSAVVAVKGPPFSNVNFEQLERTGKYVVINHTSPAKLLSAEPFRGLSPELKRRITVFPAYGRQMGFAEAYRCERVGSFILHGNTVFDDDLSLHRVYSGSVDCYGKYLSPIPETVVAIFPKWRRIPISERDVTALISQGTPFDDGILVFPYTFANPFLSIFSDQNDLPTELRDRFIGRFGRNFFWIKLAELERARETGELLIIKGEEKLIHTPLWIIEKGSQARKVDELLRNYYHYDQNKETEGKFERLQNHFHEVSRLLREKDLEGALKYVECAVADSPNKGLGKAGFYDLLRINLEVINDDVLLLVFFRELSRRMTRDNLDLTAQRAKGHDFQNGFAGYLVFVLALENRLQRKELLSEEKIEQIADIIAAYALSCNNMYYREKLRAAFEAIKRYNLVLDRTAKKVVILEWLIKRLKSEHDDLCGVTLSNLESLGGNFIFDSSWE</sequence>
<organism evidence="1 2">
    <name type="scientific">candidate division WOR-1 bacterium RIFOXYC2_FULL_46_14</name>
    <dbReference type="NCBI Taxonomy" id="1802587"/>
    <lineage>
        <taxon>Bacteria</taxon>
        <taxon>Bacillati</taxon>
        <taxon>Saganbacteria</taxon>
    </lineage>
</organism>
<reference evidence="1 2" key="1">
    <citation type="journal article" date="2016" name="Nat. Commun.">
        <title>Thousands of microbial genomes shed light on interconnected biogeochemical processes in an aquifer system.</title>
        <authorList>
            <person name="Anantharaman K."/>
            <person name="Brown C.T."/>
            <person name="Hug L.A."/>
            <person name="Sharon I."/>
            <person name="Castelle C.J."/>
            <person name="Probst A.J."/>
            <person name="Thomas B.C."/>
            <person name="Singh A."/>
            <person name="Wilkins M.J."/>
            <person name="Karaoz U."/>
            <person name="Brodie E.L."/>
            <person name="Williams K.H."/>
            <person name="Hubbard S.S."/>
            <person name="Banfield J.F."/>
        </authorList>
    </citation>
    <scope>NUCLEOTIDE SEQUENCE [LARGE SCALE GENOMIC DNA]</scope>
</reference>
<name>A0A1F4U4L2_UNCSA</name>
<dbReference type="EMBL" id="MEUJ01000005">
    <property type="protein sequence ID" value="OGC39908.1"/>
    <property type="molecule type" value="Genomic_DNA"/>
</dbReference>
<accession>A0A1F4U4L2</accession>
<dbReference type="AlphaFoldDB" id="A0A1F4U4L2"/>
<gene>
    <name evidence="1" type="ORF">A2438_05285</name>
</gene>
<dbReference type="Proteomes" id="UP000179242">
    <property type="component" value="Unassembled WGS sequence"/>
</dbReference>
<protein>
    <submittedName>
        <fullName evidence="1">Uncharacterized protein</fullName>
    </submittedName>
</protein>
<evidence type="ECO:0000313" key="1">
    <source>
        <dbReference type="EMBL" id="OGC39908.1"/>
    </source>
</evidence>
<comment type="caution">
    <text evidence="1">The sequence shown here is derived from an EMBL/GenBank/DDBJ whole genome shotgun (WGS) entry which is preliminary data.</text>
</comment>
<proteinExistence type="predicted"/>